<reference evidence="2" key="1">
    <citation type="journal article" date="2019" name="Int. J. Syst. Evol. Microbiol.">
        <title>The Global Catalogue of Microorganisms (GCM) 10K type strain sequencing project: providing services to taxonomists for standard genome sequencing and annotation.</title>
        <authorList>
            <consortium name="The Broad Institute Genomics Platform"/>
            <consortium name="The Broad Institute Genome Sequencing Center for Infectious Disease"/>
            <person name="Wu L."/>
            <person name="Ma J."/>
        </authorList>
    </citation>
    <scope>NUCLEOTIDE SEQUENCE [LARGE SCALE GENOMIC DNA]</scope>
    <source>
        <strain evidence="2">NBRC 106593</strain>
    </source>
</reference>
<gene>
    <name evidence="1" type="ORF">ACFQBT_01845</name>
</gene>
<evidence type="ECO:0000313" key="1">
    <source>
        <dbReference type="EMBL" id="MFC6712657.1"/>
    </source>
</evidence>
<keyword evidence="2" id="KW-1185">Reference proteome</keyword>
<proteinExistence type="predicted"/>
<comment type="caution">
    <text evidence="1">The sequence shown here is derived from an EMBL/GenBank/DDBJ whole genome shotgun (WGS) entry which is preliminary data.</text>
</comment>
<protein>
    <submittedName>
        <fullName evidence="1">Uncharacterized protein</fullName>
    </submittedName>
</protein>
<sequence length="53" mass="4954">MGAVPFDVVGGELGGVGGSDVGAVAVEHVDPLPARVLSILGDEVGGVGVPTAG</sequence>
<organism evidence="1 2">
    <name type="scientific">Branchiibius cervicis</name>
    <dbReference type="NCBI Taxonomy" id="908252"/>
    <lineage>
        <taxon>Bacteria</taxon>
        <taxon>Bacillati</taxon>
        <taxon>Actinomycetota</taxon>
        <taxon>Actinomycetes</taxon>
        <taxon>Micrococcales</taxon>
        <taxon>Dermacoccaceae</taxon>
        <taxon>Branchiibius</taxon>
    </lineage>
</organism>
<accession>A0ABW2ANU7</accession>
<dbReference type="EMBL" id="JBHSWJ010000002">
    <property type="protein sequence ID" value="MFC6712657.1"/>
    <property type="molecule type" value="Genomic_DNA"/>
</dbReference>
<dbReference type="RefSeq" id="WP_377820128.1">
    <property type="nucleotide sequence ID" value="NZ_JBHSWJ010000002.1"/>
</dbReference>
<evidence type="ECO:0000313" key="2">
    <source>
        <dbReference type="Proteomes" id="UP001596356"/>
    </source>
</evidence>
<dbReference type="Proteomes" id="UP001596356">
    <property type="component" value="Unassembled WGS sequence"/>
</dbReference>
<name>A0ABW2ANU7_9MICO</name>